<gene>
    <name evidence="1" type="ORF">SI8410_09013581</name>
</gene>
<dbReference type="AlphaFoldDB" id="A0A7I8KYM3"/>
<protein>
    <submittedName>
        <fullName evidence="1">Uncharacterized protein</fullName>
    </submittedName>
</protein>
<dbReference type="Proteomes" id="UP000663760">
    <property type="component" value="Chromosome 9"/>
</dbReference>
<name>A0A7I8KYM3_SPIIN</name>
<sequence>MGEEARVGRARGPRVLERAREEMEALVHTILERKQGKVAHREQTGGGEGGFWGFLGGGGGGRKGAAFEDWVGGLTSAALLGEEGRSNWSCKITVVSIKAP</sequence>
<keyword evidence="2" id="KW-1185">Reference proteome</keyword>
<evidence type="ECO:0000313" key="1">
    <source>
        <dbReference type="EMBL" id="CAA7402903.1"/>
    </source>
</evidence>
<dbReference type="EMBL" id="LR746272">
    <property type="protein sequence ID" value="CAA7402903.1"/>
    <property type="molecule type" value="Genomic_DNA"/>
</dbReference>
<reference evidence="1" key="1">
    <citation type="submission" date="2020-02" db="EMBL/GenBank/DDBJ databases">
        <authorList>
            <person name="Scholz U."/>
            <person name="Mascher M."/>
            <person name="Fiebig A."/>
        </authorList>
    </citation>
    <scope>NUCLEOTIDE SEQUENCE</scope>
</reference>
<evidence type="ECO:0000313" key="2">
    <source>
        <dbReference type="Proteomes" id="UP000663760"/>
    </source>
</evidence>
<proteinExistence type="predicted"/>
<accession>A0A7I8KYM3</accession>
<organism evidence="1 2">
    <name type="scientific">Spirodela intermedia</name>
    <name type="common">Intermediate duckweed</name>
    <dbReference type="NCBI Taxonomy" id="51605"/>
    <lineage>
        <taxon>Eukaryota</taxon>
        <taxon>Viridiplantae</taxon>
        <taxon>Streptophyta</taxon>
        <taxon>Embryophyta</taxon>
        <taxon>Tracheophyta</taxon>
        <taxon>Spermatophyta</taxon>
        <taxon>Magnoliopsida</taxon>
        <taxon>Liliopsida</taxon>
        <taxon>Araceae</taxon>
        <taxon>Lemnoideae</taxon>
        <taxon>Spirodela</taxon>
    </lineage>
</organism>